<dbReference type="InterPro" id="IPR009228">
    <property type="entry name" value="Capsid_scaffold_GpO"/>
</dbReference>
<name>A0A177SPX9_PSEPU</name>
<dbReference type="Pfam" id="PF05929">
    <property type="entry name" value="Phage_GPO"/>
    <property type="match status" value="1"/>
</dbReference>
<evidence type="ECO:0000256" key="1">
    <source>
        <dbReference type="SAM" id="MobiDB-lite"/>
    </source>
</evidence>
<sequence length="284" mass="30775">MADKTDTPAKKLRSKWFRVAVEGGTTDGRTIERSWIEQMAAQYSPNTYGARINCEHIKWAWPGGEFGAYGDVLACKAEEVEIAGEQRLALFAQLQPNDALLALNAKNQKIYTSVEIDPKFAKTGQAYLVGLAITDTPASLGTEALQFSAQHGTLTGRKQNKDNLFTAAEEVQLEFEEVTDGPSMFAALRDKVGGLLSKGKEKEGKDAANFAALGELIEQLATHGAEQAEAVTKGQAAFTELEKKFAKLSGDHEALVKRLSNTQDHTQKDRPSVPGGSGRDLTDC</sequence>
<dbReference type="AlphaFoldDB" id="A0A177SPX9"/>
<comment type="caution">
    <text evidence="2">The sequence shown here is derived from an EMBL/GenBank/DDBJ whole genome shotgun (WGS) entry which is preliminary data.</text>
</comment>
<feature type="region of interest" description="Disordered" evidence="1">
    <location>
        <begin position="259"/>
        <end position="284"/>
    </location>
</feature>
<protein>
    <submittedName>
        <fullName evidence="2">Phage capsid protein</fullName>
    </submittedName>
</protein>
<organism evidence="2 3">
    <name type="scientific">Pseudomonas putida</name>
    <name type="common">Arthrobacter siderocapsulatus</name>
    <dbReference type="NCBI Taxonomy" id="303"/>
    <lineage>
        <taxon>Bacteria</taxon>
        <taxon>Pseudomonadati</taxon>
        <taxon>Pseudomonadota</taxon>
        <taxon>Gammaproteobacteria</taxon>
        <taxon>Pseudomonadales</taxon>
        <taxon>Pseudomonadaceae</taxon>
        <taxon>Pseudomonas</taxon>
    </lineage>
</organism>
<accession>A0A177SPX9</accession>
<reference evidence="2 3" key="1">
    <citation type="submission" date="2016-03" db="EMBL/GenBank/DDBJ databases">
        <title>Draft Genome Assembly of Pseudomonas putida strain CBF10-2.</title>
        <authorList>
            <person name="Iyer R.S."/>
            <person name="Damania A."/>
        </authorList>
    </citation>
    <scope>NUCLEOTIDE SEQUENCE [LARGE SCALE GENOMIC DNA]</scope>
    <source>
        <strain evidence="2 3">CBF10-2</strain>
    </source>
</reference>
<gene>
    <name evidence="2" type="ORF">AYO28_16215</name>
</gene>
<dbReference type="Proteomes" id="UP000077752">
    <property type="component" value="Unassembled WGS sequence"/>
</dbReference>
<dbReference type="RefSeq" id="WP_064302647.1">
    <property type="nucleotide sequence ID" value="NZ_LUCV01000014.1"/>
</dbReference>
<evidence type="ECO:0000313" key="2">
    <source>
        <dbReference type="EMBL" id="OAI93045.1"/>
    </source>
</evidence>
<proteinExistence type="predicted"/>
<dbReference type="EMBL" id="LUCV01000014">
    <property type="protein sequence ID" value="OAI93045.1"/>
    <property type="molecule type" value="Genomic_DNA"/>
</dbReference>
<evidence type="ECO:0000313" key="3">
    <source>
        <dbReference type="Proteomes" id="UP000077752"/>
    </source>
</evidence>